<evidence type="ECO:0000313" key="3">
    <source>
        <dbReference type="Proteomes" id="UP000281406"/>
    </source>
</evidence>
<protein>
    <submittedName>
        <fullName evidence="2">Uncharacterized protein</fullName>
    </submittedName>
</protein>
<proteinExistence type="predicted"/>
<dbReference type="AlphaFoldDB" id="A0A3N0YQ01"/>
<dbReference type="OrthoDB" id="9068259at2759"/>
<gene>
    <name evidence="2" type="ORF">DPX16_5686</name>
</gene>
<keyword evidence="3" id="KW-1185">Reference proteome</keyword>
<evidence type="ECO:0000313" key="2">
    <source>
        <dbReference type="EMBL" id="ROL48292.1"/>
    </source>
</evidence>
<dbReference type="Proteomes" id="UP000281406">
    <property type="component" value="Unassembled WGS sequence"/>
</dbReference>
<sequence length="101" mass="11941">MEEKKPEGGRKRNTFFEVAEKRRKLSEERNLTRVVLGETFQRWRAMKEQRGVKTDAQFAKILLDRYIHAGAWRSLEETGADWSTPTQKTRHTEGRRHAGDR</sequence>
<dbReference type="EMBL" id="RJVU01031169">
    <property type="protein sequence ID" value="ROL48292.1"/>
    <property type="molecule type" value="Genomic_DNA"/>
</dbReference>
<name>A0A3N0YQ01_ANAGA</name>
<feature type="compositionally biased region" description="Basic and acidic residues" evidence="1">
    <location>
        <begin position="90"/>
        <end position="101"/>
    </location>
</feature>
<comment type="caution">
    <text evidence="2">The sequence shown here is derived from an EMBL/GenBank/DDBJ whole genome shotgun (WGS) entry which is preliminary data.</text>
</comment>
<evidence type="ECO:0000256" key="1">
    <source>
        <dbReference type="SAM" id="MobiDB-lite"/>
    </source>
</evidence>
<reference evidence="2 3" key="1">
    <citation type="submission" date="2018-10" db="EMBL/GenBank/DDBJ databases">
        <title>Genome assembly for a Yunnan-Guizhou Plateau 3E fish, Anabarilius grahami (Regan), and its evolutionary and genetic applications.</title>
        <authorList>
            <person name="Jiang W."/>
        </authorList>
    </citation>
    <scope>NUCLEOTIDE SEQUENCE [LARGE SCALE GENOMIC DNA]</scope>
    <source>
        <strain evidence="2">AG-KIZ</strain>
        <tissue evidence="2">Muscle</tissue>
    </source>
</reference>
<organism evidence="2 3">
    <name type="scientific">Anabarilius grahami</name>
    <name type="common">Kanglang fish</name>
    <name type="synonym">Barilius grahami</name>
    <dbReference type="NCBI Taxonomy" id="495550"/>
    <lineage>
        <taxon>Eukaryota</taxon>
        <taxon>Metazoa</taxon>
        <taxon>Chordata</taxon>
        <taxon>Craniata</taxon>
        <taxon>Vertebrata</taxon>
        <taxon>Euteleostomi</taxon>
        <taxon>Actinopterygii</taxon>
        <taxon>Neopterygii</taxon>
        <taxon>Teleostei</taxon>
        <taxon>Ostariophysi</taxon>
        <taxon>Cypriniformes</taxon>
        <taxon>Xenocyprididae</taxon>
        <taxon>Xenocypridinae</taxon>
        <taxon>Xenocypridinae incertae sedis</taxon>
        <taxon>Anabarilius</taxon>
    </lineage>
</organism>
<accession>A0A3N0YQ01</accession>
<feature type="region of interest" description="Disordered" evidence="1">
    <location>
        <begin position="77"/>
        <end position="101"/>
    </location>
</feature>